<keyword evidence="3" id="KW-0597">Phosphoprotein</keyword>
<evidence type="ECO:0000259" key="9">
    <source>
        <dbReference type="Pfam" id="PF09816"/>
    </source>
</evidence>
<keyword evidence="4" id="KW-0805">Transcription regulation</keyword>
<evidence type="ECO:0000313" key="10">
    <source>
        <dbReference type="EMBL" id="KAL3671471.1"/>
    </source>
</evidence>
<evidence type="ECO:0000256" key="2">
    <source>
        <dbReference type="ARBA" id="ARBA00007798"/>
    </source>
</evidence>
<comment type="subcellular location">
    <subcellularLocation>
        <location evidence="1">Nucleus</location>
    </subcellularLocation>
</comment>
<feature type="compositionally biased region" description="Basic and acidic residues" evidence="8">
    <location>
        <begin position="233"/>
        <end position="245"/>
    </location>
</feature>
<dbReference type="PROSITE" id="PS00354">
    <property type="entry name" value="HMGI_Y"/>
    <property type="match status" value="1"/>
</dbReference>
<evidence type="ECO:0000313" key="11">
    <source>
        <dbReference type="Proteomes" id="UP001632037"/>
    </source>
</evidence>
<reference evidence="10 11" key="1">
    <citation type="submission" date="2024-09" db="EMBL/GenBank/DDBJ databases">
        <title>Genome sequencing and assembly of Phytophthora oleae, isolate VK10A, causative agent of rot of olive drupes.</title>
        <authorList>
            <person name="Conti Taguali S."/>
            <person name="Riolo M."/>
            <person name="La Spada F."/>
            <person name="Cacciola S.O."/>
            <person name="Dionisio G."/>
        </authorList>
    </citation>
    <scope>NUCLEOTIDE SEQUENCE [LARGE SCALE GENOMIC DNA]</scope>
    <source>
        <strain evidence="10 11">VK10A</strain>
    </source>
</reference>
<gene>
    <name evidence="10" type="ORF">V7S43_003394</name>
</gene>
<protein>
    <recommendedName>
        <fullName evidence="9">Transcription elongation factor Eaf N-terminal domain-containing protein</fullName>
    </recommendedName>
</protein>
<evidence type="ECO:0000256" key="6">
    <source>
        <dbReference type="ARBA" id="ARBA00023163"/>
    </source>
</evidence>
<sequence>MYPSTRQPLAEKNVTSQIVEAVQTSMSSDEEAPTPLDDCEYPVVLGQSLLDTEENDDEQQQSNVFTSFGYEFQPASVDKRTPGLVGVDGSNGVQVLMGSSTGAPGGVSFKGKMVEHKETDCLLIFDGSGFRLERCPFSCMQLRHVRAPTPRRCMKIQSKQLSSAEAEVGSNKVVGVSVSATIASTKTGKKAIGRPKGSRNKKPRESANAAPTVKRPRGRPKGSTKASIAAKNARVEAEAKVNSET</sequence>
<keyword evidence="5" id="KW-0010">Activator</keyword>
<proteinExistence type="inferred from homology"/>
<dbReference type="AlphaFoldDB" id="A0ABD3G0M8"/>
<dbReference type="PANTHER" id="PTHR15970:SF2">
    <property type="entry name" value="ELL-ASSOCIATED FACTOR EAF"/>
    <property type="match status" value="1"/>
</dbReference>
<evidence type="ECO:0000256" key="8">
    <source>
        <dbReference type="SAM" id="MobiDB-lite"/>
    </source>
</evidence>
<evidence type="ECO:0000256" key="5">
    <source>
        <dbReference type="ARBA" id="ARBA00023159"/>
    </source>
</evidence>
<keyword evidence="7" id="KW-0539">Nucleus</keyword>
<evidence type="ECO:0000256" key="1">
    <source>
        <dbReference type="ARBA" id="ARBA00004123"/>
    </source>
</evidence>
<comment type="caution">
    <text evidence="10">The sequence shown here is derived from an EMBL/GenBank/DDBJ whole genome shotgun (WGS) entry which is preliminary data.</text>
</comment>
<feature type="domain" description="Transcription elongation factor Eaf N-terminal" evidence="9">
    <location>
        <begin position="41"/>
        <end position="148"/>
    </location>
</feature>
<dbReference type="EMBL" id="JBIMZQ010000005">
    <property type="protein sequence ID" value="KAL3671471.1"/>
    <property type="molecule type" value="Genomic_DNA"/>
</dbReference>
<comment type="similarity">
    <text evidence="2">Belongs to the EAF family.</text>
</comment>
<name>A0ABD3G0M8_9STRA</name>
<dbReference type="PANTHER" id="PTHR15970">
    <property type="entry name" value="ELL-ASSOCIATED FACTOR EAF"/>
    <property type="match status" value="1"/>
</dbReference>
<keyword evidence="6" id="KW-0804">Transcription</keyword>
<feature type="compositionally biased region" description="Basic residues" evidence="8">
    <location>
        <begin position="187"/>
        <end position="202"/>
    </location>
</feature>
<keyword evidence="11" id="KW-1185">Reference proteome</keyword>
<dbReference type="Proteomes" id="UP001632037">
    <property type="component" value="Unassembled WGS sequence"/>
</dbReference>
<dbReference type="GO" id="GO:0005654">
    <property type="term" value="C:nucleoplasm"/>
    <property type="evidence" value="ECO:0007669"/>
    <property type="project" value="UniProtKB-ARBA"/>
</dbReference>
<accession>A0ABD3G0M8</accession>
<dbReference type="InterPro" id="IPR000637">
    <property type="entry name" value="HMGI/Y_DNA-bd_CS"/>
</dbReference>
<dbReference type="InterPro" id="IPR027093">
    <property type="entry name" value="EAF_fam"/>
</dbReference>
<dbReference type="InterPro" id="IPR019194">
    <property type="entry name" value="Tscrpt_elong_fac_Eaf_N"/>
</dbReference>
<evidence type="ECO:0000256" key="4">
    <source>
        <dbReference type="ARBA" id="ARBA00023015"/>
    </source>
</evidence>
<dbReference type="Pfam" id="PF09816">
    <property type="entry name" value="EAF"/>
    <property type="match status" value="1"/>
</dbReference>
<feature type="region of interest" description="Disordered" evidence="8">
    <location>
        <begin position="186"/>
        <end position="245"/>
    </location>
</feature>
<organism evidence="10 11">
    <name type="scientific">Phytophthora oleae</name>
    <dbReference type="NCBI Taxonomy" id="2107226"/>
    <lineage>
        <taxon>Eukaryota</taxon>
        <taxon>Sar</taxon>
        <taxon>Stramenopiles</taxon>
        <taxon>Oomycota</taxon>
        <taxon>Peronosporomycetes</taxon>
        <taxon>Peronosporales</taxon>
        <taxon>Peronosporaceae</taxon>
        <taxon>Phytophthora</taxon>
    </lineage>
</organism>
<evidence type="ECO:0000256" key="7">
    <source>
        <dbReference type="ARBA" id="ARBA00023242"/>
    </source>
</evidence>
<evidence type="ECO:0000256" key="3">
    <source>
        <dbReference type="ARBA" id="ARBA00022553"/>
    </source>
</evidence>